<dbReference type="OrthoDB" id="68437at2759"/>
<dbReference type="PANTHER" id="PTHR15977:SF15">
    <property type="entry name" value="CILIA- AND FLAGELLA-ASSOCIATED PROTEIN 46"/>
    <property type="match status" value="1"/>
</dbReference>
<name>A0A8T1V4X3_9STRA</name>
<evidence type="ECO:0000256" key="1">
    <source>
        <dbReference type="SAM" id="MobiDB-lite"/>
    </source>
</evidence>
<dbReference type="Proteomes" id="UP000694044">
    <property type="component" value="Unassembled WGS sequence"/>
</dbReference>
<feature type="region of interest" description="Disordered" evidence="1">
    <location>
        <begin position="2038"/>
        <end position="2064"/>
    </location>
</feature>
<dbReference type="InterPro" id="IPR039586">
    <property type="entry name" value="CFAP46"/>
</dbReference>
<reference evidence="2" key="1">
    <citation type="submission" date="2021-02" db="EMBL/GenBank/DDBJ databases">
        <authorList>
            <person name="Palmer J.M."/>
        </authorList>
    </citation>
    <scope>NUCLEOTIDE SEQUENCE</scope>
    <source>
        <strain evidence="2">SCRP734</strain>
    </source>
</reference>
<organism evidence="2 3">
    <name type="scientific">Phytophthora pseudosyringae</name>
    <dbReference type="NCBI Taxonomy" id="221518"/>
    <lineage>
        <taxon>Eukaryota</taxon>
        <taxon>Sar</taxon>
        <taxon>Stramenopiles</taxon>
        <taxon>Oomycota</taxon>
        <taxon>Peronosporomycetes</taxon>
        <taxon>Peronosporales</taxon>
        <taxon>Peronosporaceae</taxon>
        <taxon>Phytophthora</taxon>
    </lineage>
</organism>
<dbReference type="EMBL" id="JAGDFM010000731">
    <property type="protein sequence ID" value="KAG7376312.1"/>
    <property type="molecule type" value="Genomic_DNA"/>
</dbReference>
<protein>
    <submittedName>
        <fullName evidence="2">Uncharacterized protein</fullName>
    </submittedName>
</protein>
<dbReference type="GO" id="GO:0035082">
    <property type="term" value="P:axoneme assembly"/>
    <property type="evidence" value="ECO:0007669"/>
    <property type="project" value="InterPro"/>
</dbReference>
<sequence>MALDRELRRLLEYARLPETDSSSLKDANPPRPTARGILDRITAIHQQTCVPSMGVTVDMNLPELLVLTAEAAIFQGDFQTASKSVEAFFSECRLKNQFYCRAQFVHAHCGSHAAQSTTGVTKLKTVLNAIHFILAVIPIATDTRKRPMYDFLVYNASVTYWQIARQLMKQSTFQFLVPSLTKVIDALKLTAESDVAWLLRLQIALVYAQVDANQLVDAAKTINDVVDVQMTPRLGDPAKASDKSFKDLYEEALRIQVHVGSFKDPECQKIVPNVKRLLPPTNKRSSLLVKLQCVKSGNLAGTLEAAYVEIFQEATGFLAFAAETPLGDVKTFVGSLEPRALEAIDAEVVVETAIHAAFNKVVPIAAACEAVLQRKGKSMPPKIRVLCQVLSAVLLVVMPSTRTGGKVSCRQRQSRLLARRVEGMKAFERALLASKRQQDPHLVERVCIYAWNLSLPLLQPHLRNQLARVVGLSSSILEELDSLLLGFRARLYLEMAKLEVASDFLAKASVNISKALSLDYGTITRGSDGAAMSVEVLSEHEDWIARPVDTHLFPIKQKLDLKLAAEDSPSTSVEVLAMLEQVKEGKDPHQQRSTLTRCIETMTEISSASGPRASADHVRLWSEISSLAWNSLHDSALAQRATEMVLSTYFAVSETGEVVTPKSISGEKSLMILEVDMRLLMVEILATKLKEQATQVDTARRPAEHSGSGIESPGGRSAAGRRSSVDLTALVLLGKETYVLGIHRPHAEGGAPPPVEPGAEGAELEENAVLQARQNTLDQEIQAVKKEILGHLTRALKAATTIGWTFVLENTCIYLWNYHFHIFRMLLEASQTSPTDAFDPQWILPECVSAFEAVYAALEATATGVDRDLLASVGFGLSSIYKQTGRLDKALAIADTFLKRKPFTDSSGGTMSVLHLKRFAELKSRVQIAQNAKDISPTDGTTAPVKVAAYLEAMEVTFSQMALPAAQQPQLLEKAQGLYQKAIAMWQTSAPEILNSFMSDEFERGLEEEQQLMELYVEIWVRVGCGAFRLKNTKFAIECAEQALLSLEAGGEGKKAKQRTQLLVVGSTWKWFASAELLYGRAILALGEGETPAQKLLLASLSHLVRAIEYGLRGNLSTIVIRACEVIWNATFSAINRNDHVDGDESEEANFFDRVVGKLRRTLRYLDQVVDSPEADLNSYGEMVLLTLAMCEKANRWSDQFEICEAVLKTFGPTSHRPSLPSEIMKEIQTASAISGARLGKPASMPKSGGSSKSPDQLEESLVQAQILKKVAFSSWKDPPAQLKALSNAYVELDGQPEEQALVLVDIAEWLFTNQLSTPSADAYLECATSALLNSQKQKQIASQAAMSRKASTGQLSVAPRQKSNLVYSPLWFAEKQLRIFVMRATLSKTCIERSQHVRLALYEVEKAWEHILVMMNEIEFRATYDRENPDPVSRVEFDQWKKVKTPKYSNPVSERDWISFFIDHDENATNRFYMPWAKALQSVQATSAVHITQPVLTLTYLEDLLAMLREDGLQYSSMIPSFCLYTVLFHTFVPRRTCMAQIWLELSQFDLMERLDMSNFSLPLQNALDMIQSRGDSLIKELQEVQASTGLPEGEFVSRKRHIFHSTHLDTRAKAVASIQLLLQFGFVRQAKTILEILRFSADNSRTDDNNNTSSNVLISECEVLSSHVLELEGQTELAFARAKRALETSQLDVCRFLEWTLRCCKLIPDLDQSLNVLRAAERQTAKCVVAGLRRPVVQQTLGVPYKDVATSSPPDIAVVQLTARVTFQQAMILLKKAGAALGSSVLDHLQESKRALEKSMRLLTLVDAHYLRSQLLVQYSGALQSFERSYGTAHVTSAGLDAKWMLQEALALQETCFESQFYFSSSSPPQMEKYQQETTVAPLGLKIALTKLQVARLLMVPELSPAAIKEKEMTWYRYDQYSQRSIVEKWLHASGSVLEKSSSFELPRAMTLISSAIDTLADNATFEIQHAIAQVLRLQCQRLALFHGDDKQKADALRSHLWTRYTSSDARHATWVCCHGARAQLAVAAANQTASQNHQIQTTVQDDDDPEKEEEEEEGADEAHLEEMLTAHAANLQKYQLIAFEKQCAELLRLCSNELVQVLGCRHPFDCAKNVLKHQSAEVIEVATTLFEDCVSESNAQRLHLRRMKKLQKTHTSASAHSLPFQLSQLYLNQQSESFKRMSVGTRVDEIVAALPSSIRIMCLHFSPDRCYLYAALLGSTESRVAISRMEFTDTQTALLGELRTRVQDWRGKCAKETLAYEDAHGQDELYEFTSADTPPSDNASDDEDLLEDEFTTIINDTIALLNPLFTHSAMAAELTDNLAGNTLVLLLDRVLACLPMEALPALQPADAIARDFSIQILHHRLMAMKKQPMRPTEMRVIVDPHKEDPGDPSGQTMASVVKEAAAGWKDACEHGQVPSVTDWQQTLLARRGGGLLYVGPNRVLGSCLPLQRVTGMNVALTCQALILLDHAENSKSARRQSKVDSEKPAWEKEIECDPYARALLLTLCGVNILAVNQWTTTFNGNRRLANGLLQNMSRGFSVGKALKKFGESTMAASASAASLPVVASDPTEAAAAPSSPTAGSDGAAGGKRYLKNRFRYNPIVYGLANVTLKSSD</sequence>
<gene>
    <name evidence="2" type="ORF">PHYPSEUDO_013774</name>
</gene>
<dbReference type="Pfam" id="PF25439">
    <property type="entry name" value="TPR_CFAP46_N"/>
    <property type="match status" value="1"/>
</dbReference>
<proteinExistence type="predicted"/>
<evidence type="ECO:0000313" key="2">
    <source>
        <dbReference type="EMBL" id="KAG7376312.1"/>
    </source>
</evidence>
<accession>A0A8T1V4X3</accession>
<keyword evidence="3" id="KW-1185">Reference proteome</keyword>
<dbReference type="PANTHER" id="PTHR15977">
    <property type="entry name" value="CILIA- AND FLAGELLA-ASSOCIATED PROTEIN 46"/>
    <property type="match status" value="1"/>
</dbReference>
<feature type="compositionally biased region" description="Acidic residues" evidence="1">
    <location>
        <begin position="2047"/>
        <end position="2062"/>
    </location>
</feature>
<evidence type="ECO:0000313" key="3">
    <source>
        <dbReference type="Proteomes" id="UP000694044"/>
    </source>
</evidence>
<feature type="region of interest" description="Disordered" evidence="1">
    <location>
        <begin position="693"/>
        <end position="721"/>
    </location>
</feature>
<dbReference type="GO" id="GO:0060294">
    <property type="term" value="P:cilium movement involved in cell motility"/>
    <property type="evidence" value="ECO:0007669"/>
    <property type="project" value="InterPro"/>
</dbReference>
<comment type="caution">
    <text evidence="2">The sequence shown here is derived from an EMBL/GenBank/DDBJ whole genome shotgun (WGS) entry which is preliminary data.</text>
</comment>
<dbReference type="InterPro" id="IPR057466">
    <property type="entry name" value="CFAP46_TPR"/>
</dbReference>